<evidence type="ECO:0000256" key="1">
    <source>
        <dbReference type="ARBA" id="ARBA00012513"/>
    </source>
</evidence>
<keyword evidence="2" id="KW-0723">Serine/threonine-protein kinase</keyword>
<keyword evidence="4" id="KW-0677">Repeat</keyword>
<evidence type="ECO:0000313" key="11">
    <source>
        <dbReference type="Proteomes" id="UP000712281"/>
    </source>
</evidence>
<evidence type="ECO:0000256" key="4">
    <source>
        <dbReference type="ARBA" id="ARBA00022737"/>
    </source>
</evidence>
<keyword evidence="5" id="KW-0547">Nucleotide-binding</keyword>
<dbReference type="InterPro" id="IPR000225">
    <property type="entry name" value="Armadillo"/>
</dbReference>
<keyword evidence="6" id="KW-0418">Kinase</keyword>
<dbReference type="AlphaFoldDB" id="A0A8S9LSC5"/>
<dbReference type="InterPro" id="IPR016024">
    <property type="entry name" value="ARM-type_fold"/>
</dbReference>
<dbReference type="InterPro" id="IPR011009">
    <property type="entry name" value="Kinase-like_dom_sf"/>
</dbReference>
<sequence>MKGGKGMEGAFKQESRWSECRYIALEANTFLYGADMGVEDYHVIELVGEGSFGRVYKGRRKFTGQSSSREVVLDVLMIISDLSRMDKAFYKYIGGAAVLQPLKEFLTHPDPNIRAKACSALGNMCRHNEFFYSSLAEHQIIGLLIDRCAWRTQKFACFAIGNAAYHSDKLYEELRRSITQLANVLTSAEEDKTKANAAGALSNLVRNSNKLCEDIVSKGALQTLLKLVSDCSAVALNPSKKETASESPLKIALFSLAKMCSNHQICRQFVESSELFPVIARLKHSPESNIAHYASVIAAKVGGDS</sequence>
<accession>A0A8S9LSC5</accession>
<dbReference type="GO" id="GO:0005524">
    <property type="term" value="F:ATP binding"/>
    <property type="evidence" value="ECO:0007669"/>
    <property type="project" value="UniProtKB-KW"/>
</dbReference>
<comment type="catalytic activity">
    <reaction evidence="8">
        <text>L-threonyl-[protein] + ATP = O-phospho-L-threonyl-[protein] + ADP + H(+)</text>
        <dbReference type="Rhea" id="RHEA:46608"/>
        <dbReference type="Rhea" id="RHEA-COMP:11060"/>
        <dbReference type="Rhea" id="RHEA-COMP:11605"/>
        <dbReference type="ChEBI" id="CHEBI:15378"/>
        <dbReference type="ChEBI" id="CHEBI:30013"/>
        <dbReference type="ChEBI" id="CHEBI:30616"/>
        <dbReference type="ChEBI" id="CHEBI:61977"/>
        <dbReference type="ChEBI" id="CHEBI:456216"/>
        <dbReference type="EC" id="2.7.11.1"/>
    </reaction>
</comment>
<dbReference type="SUPFAM" id="SSF56112">
    <property type="entry name" value="Protein kinase-like (PK-like)"/>
    <property type="match status" value="1"/>
</dbReference>
<evidence type="ECO:0000256" key="6">
    <source>
        <dbReference type="ARBA" id="ARBA00022777"/>
    </source>
</evidence>
<evidence type="ECO:0000256" key="9">
    <source>
        <dbReference type="ARBA" id="ARBA00048679"/>
    </source>
</evidence>
<dbReference type="Gene3D" id="1.25.10.10">
    <property type="entry name" value="Leucine-rich Repeat Variant"/>
    <property type="match status" value="1"/>
</dbReference>
<reference evidence="10" key="1">
    <citation type="submission" date="2019-12" db="EMBL/GenBank/DDBJ databases">
        <title>Genome sequencing and annotation of Brassica cretica.</title>
        <authorList>
            <person name="Studholme D.J."/>
            <person name="Sarris P.F."/>
        </authorList>
    </citation>
    <scope>NUCLEOTIDE SEQUENCE</scope>
    <source>
        <strain evidence="10">PFS-001/15</strain>
        <tissue evidence="10">Leaf</tissue>
    </source>
</reference>
<dbReference type="EC" id="2.7.11.1" evidence="1"/>
<comment type="caution">
    <text evidence="10">The sequence shown here is derived from an EMBL/GenBank/DDBJ whole genome shotgun (WGS) entry which is preliminary data.</text>
</comment>
<dbReference type="PANTHER" id="PTHR22983">
    <property type="entry name" value="PROTEIN KINASE RELATED"/>
    <property type="match status" value="1"/>
</dbReference>
<protein>
    <recommendedName>
        <fullName evidence="1">non-specific serine/threonine protein kinase</fullName>
        <ecNumber evidence="1">2.7.11.1</ecNumber>
    </recommendedName>
</protein>
<dbReference type="FunFam" id="1.25.10.10:FF:000223">
    <property type="entry name" value="Serine/threonine-protein kinase TIO"/>
    <property type="match status" value="1"/>
</dbReference>
<evidence type="ECO:0000256" key="7">
    <source>
        <dbReference type="ARBA" id="ARBA00022840"/>
    </source>
</evidence>
<keyword evidence="7" id="KW-0067">ATP-binding</keyword>
<dbReference type="GO" id="GO:0004674">
    <property type="term" value="F:protein serine/threonine kinase activity"/>
    <property type="evidence" value="ECO:0007669"/>
    <property type="project" value="UniProtKB-KW"/>
</dbReference>
<dbReference type="Proteomes" id="UP000712281">
    <property type="component" value="Unassembled WGS sequence"/>
</dbReference>
<proteinExistence type="predicted"/>
<evidence type="ECO:0000256" key="5">
    <source>
        <dbReference type="ARBA" id="ARBA00022741"/>
    </source>
</evidence>
<dbReference type="SUPFAM" id="SSF48371">
    <property type="entry name" value="ARM repeat"/>
    <property type="match status" value="1"/>
</dbReference>
<dbReference type="PANTHER" id="PTHR22983:SF6">
    <property type="entry name" value="SERINE_THREONINE-PROTEIN KINASE 36"/>
    <property type="match status" value="1"/>
</dbReference>
<dbReference type="GO" id="GO:0005737">
    <property type="term" value="C:cytoplasm"/>
    <property type="evidence" value="ECO:0007669"/>
    <property type="project" value="UniProtKB-ARBA"/>
</dbReference>
<gene>
    <name evidence="10" type="ORF">F2Q68_00043478</name>
</gene>
<dbReference type="InterPro" id="IPR011989">
    <property type="entry name" value="ARM-like"/>
</dbReference>
<keyword evidence="3" id="KW-0808">Transferase</keyword>
<evidence type="ECO:0000256" key="3">
    <source>
        <dbReference type="ARBA" id="ARBA00022679"/>
    </source>
</evidence>
<evidence type="ECO:0000256" key="2">
    <source>
        <dbReference type="ARBA" id="ARBA00022527"/>
    </source>
</evidence>
<organism evidence="10 11">
    <name type="scientific">Brassica cretica</name>
    <name type="common">Mustard</name>
    <dbReference type="NCBI Taxonomy" id="69181"/>
    <lineage>
        <taxon>Eukaryota</taxon>
        <taxon>Viridiplantae</taxon>
        <taxon>Streptophyta</taxon>
        <taxon>Embryophyta</taxon>
        <taxon>Tracheophyta</taxon>
        <taxon>Spermatophyta</taxon>
        <taxon>Magnoliopsida</taxon>
        <taxon>eudicotyledons</taxon>
        <taxon>Gunneridae</taxon>
        <taxon>Pentapetalae</taxon>
        <taxon>rosids</taxon>
        <taxon>malvids</taxon>
        <taxon>Brassicales</taxon>
        <taxon>Brassicaceae</taxon>
        <taxon>Brassiceae</taxon>
        <taxon>Brassica</taxon>
    </lineage>
</organism>
<comment type="catalytic activity">
    <reaction evidence="9">
        <text>L-seryl-[protein] + ATP = O-phospho-L-seryl-[protein] + ADP + H(+)</text>
        <dbReference type="Rhea" id="RHEA:17989"/>
        <dbReference type="Rhea" id="RHEA-COMP:9863"/>
        <dbReference type="Rhea" id="RHEA-COMP:11604"/>
        <dbReference type="ChEBI" id="CHEBI:15378"/>
        <dbReference type="ChEBI" id="CHEBI:29999"/>
        <dbReference type="ChEBI" id="CHEBI:30616"/>
        <dbReference type="ChEBI" id="CHEBI:83421"/>
        <dbReference type="ChEBI" id="CHEBI:456216"/>
        <dbReference type="EC" id="2.7.11.1"/>
    </reaction>
</comment>
<dbReference type="EMBL" id="QGKW02000276">
    <property type="protein sequence ID" value="KAF2609422.1"/>
    <property type="molecule type" value="Genomic_DNA"/>
</dbReference>
<evidence type="ECO:0000256" key="8">
    <source>
        <dbReference type="ARBA" id="ARBA00047899"/>
    </source>
</evidence>
<evidence type="ECO:0000313" key="10">
    <source>
        <dbReference type="EMBL" id="KAF2609422.1"/>
    </source>
</evidence>
<dbReference type="Pfam" id="PF00514">
    <property type="entry name" value="Arm"/>
    <property type="match status" value="1"/>
</dbReference>
<dbReference type="SMART" id="SM00185">
    <property type="entry name" value="ARM"/>
    <property type="match status" value="3"/>
</dbReference>
<name>A0A8S9LSC5_BRACR</name>